<organism evidence="2 3">
    <name type="scientific">Venustampulla echinocandica</name>
    <dbReference type="NCBI Taxonomy" id="2656787"/>
    <lineage>
        <taxon>Eukaryota</taxon>
        <taxon>Fungi</taxon>
        <taxon>Dikarya</taxon>
        <taxon>Ascomycota</taxon>
        <taxon>Pezizomycotina</taxon>
        <taxon>Leotiomycetes</taxon>
        <taxon>Helotiales</taxon>
        <taxon>Pleuroascaceae</taxon>
        <taxon>Venustampulla</taxon>
    </lineage>
</organism>
<feature type="region of interest" description="Disordered" evidence="1">
    <location>
        <begin position="1"/>
        <end position="20"/>
    </location>
</feature>
<gene>
    <name evidence="2" type="ORF">BP5553_02355</name>
</gene>
<evidence type="ECO:0000256" key="1">
    <source>
        <dbReference type="SAM" id="MobiDB-lite"/>
    </source>
</evidence>
<proteinExistence type="predicted"/>
<dbReference type="RefSeq" id="XP_031875032.1">
    <property type="nucleotide sequence ID" value="XM_032010978.1"/>
</dbReference>
<protein>
    <submittedName>
        <fullName evidence="2">Uncharacterized protein</fullName>
    </submittedName>
</protein>
<accession>A0A370U3M9</accession>
<reference evidence="2 3" key="1">
    <citation type="journal article" date="2018" name="IMA Fungus">
        <title>IMA Genome-F 9: Draft genome sequence of Annulohypoxylon stygium, Aspergillus mulundensis, Berkeleyomyces basicola (syn. Thielaviopsis basicola), Ceratocystis smalleyi, two Cercospora beticola strains, Coleophoma cylindrospora, Fusarium fracticaudum, Phialophora cf. hyalina, and Morchella septimelata.</title>
        <authorList>
            <person name="Wingfield B.D."/>
            <person name="Bills G.F."/>
            <person name="Dong Y."/>
            <person name="Huang W."/>
            <person name="Nel W.J."/>
            <person name="Swalarsk-Parry B.S."/>
            <person name="Vaghefi N."/>
            <person name="Wilken P.M."/>
            <person name="An Z."/>
            <person name="de Beer Z.W."/>
            <person name="De Vos L."/>
            <person name="Chen L."/>
            <person name="Duong T.A."/>
            <person name="Gao Y."/>
            <person name="Hammerbacher A."/>
            <person name="Kikkert J.R."/>
            <person name="Li Y."/>
            <person name="Li H."/>
            <person name="Li K."/>
            <person name="Li Q."/>
            <person name="Liu X."/>
            <person name="Ma X."/>
            <person name="Naidoo K."/>
            <person name="Pethybridge S.J."/>
            <person name="Sun J."/>
            <person name="Steenkamp E.T."/>
            <person name="van der Nest M.A."/>
            <person name="van Wyk S."/>
            <person name="Wingfield M.J."/>
            <person name="Xiong C."/>
            <person name="Yue Q."/>
            <person name="Zhang X."/>
        </authorList>
    </citation>
    <scope>NUCLEOTIDE SEQUENCE [LARGE SCALE GENOMIC DNA]</scope>
    <source>
        <strain evidence="2 3">BP 5553</strain>
    </source>
</reference>
<feature type="compositionally biased region" description="Polar residues" evidence="1">
    <location>
        <begin position="1"/>
        <end position="10"/>
    </location>
</feature>
<dbReference type="EMBL" id="NPIC01000001">
    <property type="protein sequence ID" value="RDL42376.1"/>
    <property type="molecule type" value="Genomic_DNA"/>
</dbReference>
<sequence length="89" mass="9718">MNSVINSAPKTSHKQNDPVPVASMVVAMATNGMPHIAPPSPESTTPVNYNYWENGREYHGFSPGKYLFPCDEVISGFPTTSAALLEHRE</sequence>
<dbReference type="Proteomes" id="UP000254866">
    <property type="component" value="Unassembled WGS sequence"/>
</dbReference>
<dbReference type="AlphaFoldDB" id="A0A370U3M9"/>
<evidence type="ECO:0000313" key="3">
    <source>
        <dbReference type="Proteomes" id="UP000254866"/>
    </source>
</evidence>
<name>A0A370U3M9_9HELO</name>
<evidence type="ECO:0000313" key="2">
    <source>
        <dbReference type="EMBL" id="RDL42376.1"/>
    </source>
</evidence>
<dbReference type="OrthoDB" id="2013972at2759"/>
<dbReference type="GeneID" id="43595204"/>
<comment type="caution">
    <text evidence="2">The sequence shown here is derived from an EMBL/GenBank/DDBJ whole genome shotgun (WGS) entry which is preliminary data.</text>
</comment>
<keyword evidence="3" id="KW-1185">Reference proteome</keyword>